<dbReference type="GO" id="GO:0016020">
    <property type="term" value="C:membrane"/>
    <property type="evidence" value="ECO:0007669"/>
    <property type="project" value="UniProtKB-SubCell"/>
</dbReference>
<dbReference type="Proteomes" id="UP001152888">
    <property type="component" value="Unassembled WGS sequence"/>
</dbReference>
<keyword evidence="10" id="KW-1185">Reference proteome</keyword>
<dbReference type="AlphaFoldDB" id="A0A9P0L2S5"/>
<dbReference type="InterPro" id="IPR027417">
    <property type="entry name" value="P-loop_NTPase"/>
</dbReference>
<keyword evidence="3 8" id="KW-0808">Transferase</keyword>
<dbReference type="EC" id="2.8.2.-" evidence="8"/>
<evidence type="ECO:0000256" key="1">
    <source>
        <dbReference type="ARBA" id="ARBA00004167"/>
    </source>
</evidence>
<comment type="similarity">
    <text evidence="2 8">Belongs to the sulfotransferase 6 family.</text>
</comment>
<keyword evidence="5" id="KW-1133">Transmembrane helix</keyword>
<keyword evidence="7" id="KW-0325">Glycoprotein</keyword>
<gene>
    <name evidence="9" type="ORF">ACAOBT_LOCUS17315</name>
</gene>
<dbReference type="OrthoDB" id="406981at2759"/>
<evidence type="ECO:0000313" key="9">
    <source>
        <dbReference type="EMBL" id="CAH1986558.1"/>
    </source>
</evidence>
<dbReference type="PANTHER" id="PTHR12812">
    <property type="entry name" value="HEPARAN SULFATE 6-O-SULFOTRANSFERASE 3"/>
    <property type="match status" value="1"/>
</dbReference>
<dbReference type="PANTHER" id="PTHR12812:SF0">
    <property type="entry name" value="HEPARAN-SULFATE 6-O-SULFOTRANSFERASE"/>
    <property type="match status" value="1"/>
</dbReference>
<sequence>MLASAKKNLQSMAYFGLTEYQKISQYIFEETFNLRFAIPFEQNNSTISGSTITTLTPEQTKQIAELNSLDIELYTFAKKLLFDRFERLKGKDVNFAERFKHLGELYIGNGPTDFDWDKLDDSTDTYD</sequence>
<evidence type="ECO:0000313" key="10">
    <source>
        <dbReference type="Proteomes" id="UP001152888"/>
    </source>
</evidence>
<protein>
    <recommendedName>
        <fullName evidence="8">Heparan-sulfate 6-O-sulfotransferase</fullName>
        <ecNumber evidence="8">2.8.2.-</ecNumber>
    </recommendedName>
</protein>
<dbReference type="Gene3D" id="3.40.50.300">
    <property type="entry name" value="P-loop containing nucleotide triphosphate hydrolases"/>
    <property type="match status" value="1"/>
</dbReference>
<evidence type="ECO:0000256" key="5">
    <source>
        <dbReference type="ARBA" id="ARBA00022989"/>
    </source>
</evidence>
<keyword evidence="6 8" id="KW-0472">Membrane</keyword>
<comment type="subcellular location">
    <subcellularLocation>
        <location evidence="1">Membrane</location>
        <topology evidence="1">Single-pass membrane protein</topology>
    </subcellularLocation>
    <subcellularLocation>
        <location evidence="8">Membrane</location>
        <topology evidence="8">Single-pass type II membrane protein</topology>
    </subcellularLocation>
</comment>
<keyword evidence="8" id="KW-0735">Signal-anchor</keyword>
<keyword evidence="4" id="KW-0812">Transmembrane</keyword>
<comment type="catalytic activity">
    <reaction evidence="8">
        <text>alpha-D-glucosaminyl-[heparan sulfate](n) + 3'-phosphoadenylyl sulfate = 6-sulfo-alpha-D-glucosaminyl-[heparan sulfate](n) + adenosine 3',5'-bisphosphate + H(+)</text>
        <dbReference type="Rhea" id="RHEA:56604"/>
        <dbReference type="Rhea" id="RHEA-COMP:9830"/>
        <dbReference type="Rhea" id="RHEA-COMP:14621"/>
        <dbReference type="ChEBI" id="CHEBI:15378"/>
        <dbReference type="ChEBI" id="CHEBI:58339"/>
        <dbReference type="ChEBI" id="CHEBI:58343"/>
        <dbReference type="ChEBI" id="CHEBI:58388"/>
        <dbReference type="ChEBI" id="CHEBI:140604"/>
    </reaction>
</comment>
<evidence type="ECO:0000256" key="2">
    <source>
        <dbReference type="ARBA" id="ARBA00010109"/>
    </source>
</evidence>
<dbReference type="EMBL" id="CAKOFQ010007001">
    <property type="protein sequence ID" value="CAH1986558.1"/>
    <property type="molecule type" value="Genomic_DNA"/>
</dbReference>
<dbReference type="Pfam" id="PF03567">
    <property type="entry name" value="Sulfotransfer_2"/>
    <property type="match status" value="1"/>
</dbReference>
<evidence type="ECO:0000256" key="7">
    <source>
        <dbReference type="ARBA" id="ARBA00023180"/>
    </source>
</evidence>
<evidence type="ECO:0000256" key="4">
    <source>
        <dbReference type="ARBA" id="ARBA00022692"/>
    </source>
</evidence>
<name>A0A9P0L2S5_ACAOB</name>
<organism evidence="9 10">
    <name type="scientific">Acanthoscelides obtectus</name>
    <name type="common">Bean weevil</name>
    <name type="synonym">Bruchus obtectus</name>
    <dbReference type="NCBI Taxonomy" id="200917"/>
    <lineage>
        <taxon>Eukaryota</taxon>
        <taxon>Metazoa</taxon>
        <taxon>Ecdysozoa</taxon>
        <taxon>Arthropoda</taxon>
        <taxon>Hexapoda</taxon>
        <taxon>Insecta</taxon>
        <taxon>Pterygota</taxon>
        <taxon>Neoptera</taxon>
        <taxon>Endopterygota</taxon>
        <taxon>Coleoptera</taxon>
        <taxon>Polyphaga</taxon>
        <taxon>Cucujiformia</taxon>
        <taxon>Chrysomeloidea</taxon>
        <taxon>Chrysomelidae</taxon>
        <taxon>Bruchinae</taxon>
        <taxon>Bruchini</taxon>
        <taxon>Acanthoscelides</taxon>
    </lineage>
</organism>
<proteinExistence type="inferred from homology"/>
<comment type="caution">
    <text evidence="9">The sequence shown here is derived from an EMBL/GenBank/DDBJ whole genome shotgun (WGS) entry which is preliminary data.</text>
</comment>
<evidence type="ECO:0000256" key="3">
    <source>
        <dbReference type="ARBA" id="ARBA00022679"/>
    </source>
</evidence>
<evidence type="ECO:0000256" key="6">
    <source>
        <dbReference type="ARBA" id="ARBA00023136"/>
    </source>
</evidence>
<reference evidence="9" key="1">
    <citation type="submission" date="2022-03" db="EMBL/GenBank/DDBJ databases">
        <authorList>
            <person name="Sayadi A."/>
        </authorList>
    </citation>
    <scope>NUCLEOTIDE SEQUENCE</scope>
</reference>
<dbReference type="InterPro" id="IPR005331">
    <property type="entry name" value="Sulfotransferase"/>
</dbReference>
<evidence type="ECO:0000256" key="8">
    <source>
        <dbReference type="RuleBase" id="RU364122"/>
    </source>
</evidence>
<dbReference type="GO" id="GO:0017095">
    <property type="term" value="F:heparan sulfate 6-sulfotransferase activity"/>
    <property type="evidence" value="ECO:0007669"/>
    <property type="project" value="TreeGrafter"/>
</dbReference>
<dbReference type="InterPro" id="IPR010635">
    <property type="entry name" value="Heparan_SO4-6-sulfoTrfase"/>
</dbReference>
<accession>A0A9P0L2S5</accession>
<comment type="function">
    <text evidence="8">6-O-sulfation enzyme which catalyzes the transfer of sulfate from 3'-phosphoadenosine 5'-phosphosulfate (PAPS) to position 6 of the N-sulfoglucosamine residue (GlcNS) of heparan sulfate.</text>
</comment>